<dbReference type="Gene3D" id="2.40.50.100">
    <property type="match status" value="1"/>
</dbReference>
<dbReference type="FunFam" id="3.40.50.300:FF:000425">
    <property type="entry name" value="Probable ABC transporter, ATP-binding subunit"/>
    <property type="match status" value="1"/>
</dbReference>
<organism evidence="5 6">
    <name type="scientific">Aliiruegeria lutimaris</name>
    <dbReference type="NCBI Taxonomy" id="571298"/>
    <lineage>
        <taxon>Bacteria</taxon>
        <taxon>Pseudomonadati</taxon>
        <taxon>Pseudomonadota</taxon>
        <taxon>Alphaproteobacteria</taxon>
        <taxon>Rhodobacterales</taxon>
        <taxon>Roseobacteraceae</taxon>
        <taxon>Aliiruegeria</taxon>
    </lineage>
</organism>
<accession>A0A1G9FG87</accession>
<dbReference type="PROSITE" id="PS00211">
    <property type="entry name" value="ABC_TRANSPORTER_1"/>
    <property type="match status" value="1"/>
</dbReference>
<dbReference type="RefSeq" id="WP_093161612.1">
    <property type="nucleotide sequence ID" value="NZ_FNEK01000057.1"/>
</dbReference>
<dbReference type="InterPro" id="IPR017871">
    <property type="entry name" value="ABC_transporter-like_CS"/>
</dbReference>
<reference evidence="5 6" key="1">
    <citation type="submission" date="2016-10" db="EMBL/GenBank/DDBJ databases">
        <authorList>
            <person name="de Groot N.N."/>
        </authorList>
    </citation>
    <scope>NUCLEOTIDE SEQUENCE [LARGE SCALE GENOMIC DNA]</scope>
    <source>
        <strain evidence="5 6">DSM 25294</strain>
    </source>
</reference>
<dbReference type="Proteomes" id="UP000199382">
    <property type="component" value="Unassembled WGS sequence"/>
</dbReference>
<dbReference type="InterPro" id="IPR003593">
    <property type="entry name" value="AAA+_ATPase"/>
</dbReference>
<keyword evidence="6" id="KW-1185">Reference proteome</keyword>
<dbReference type="SUPFAM" id="SSF50331">
    <property type="entry name" value="MOP-like"/>
    <property type="match status" value="1"/>
</dbReference>
<name>A0A1G9FG87_9RHOB</name>
<evidence type="ECO:0000256" key="1">
    <source>
        <dbReference type="ARBA" id="ARBA00022448"/>
    </source>
</evidence>
<dbReference type="PROSITE" id="PS50893">
    <property type="entry name" value="ABC_TRANSPORTER_2"/>
    <property type="match status" value="1"/>
</dbReference>
<evidence type="ECO:0000256" key="3">
    <source>
        <dbReference type="ARBA" id="ARBA00022840"/>
    </source>
</evidence>
<dbReference type="STRING" id="571298.SAMN04488026_105718"/>
<evidence type="ECO:0000259" key="4">
    <source>
        <dbReference type="PROSITE" id="PS50893"/>
    </source>
</evidence>
<evidence type="ECO:0000256" key="2">
    <source>
        <dbReference type="ARBA" id="ARBA00022741"/>
    </source>
</evidence>
<dbReference type="GO" id="GO:0016887">
    <property type="term" value="F:ATP hydrolysis activity"/>
    <property type="evidence" value="ECO:0007669"/>
    <property type="project" value="InterPro"/>
</dbReference>
<dbReference type="GO" id="GO:0043190">
    <property type="term" value="C:ATP-binding cassette (ABC) transporter complex"/>
    <property type="evidence" value="ECO:0007669"/>
    <property type="project" value="InterPro"/>
</dbReference>
<dbReference type="SUPFAM" id="SSF52540">
    <property type="entry name" value="P-loop containing nucleoside triphosphate hydrolases"/>
    <property type="match status" value="1"/>
</dbReference>
<sequence>MASVDITGLRKLYGDVVALSDINISIPSGAFYTLLGPSGCGKTTLLRTIAGFHDQDAGSISLDGNPIETLPAHRRDVGMVFQDYAIFPHISVRENVAFGLKQKKVPRAEMDRRVTEVLDVVQLGAFADRMPHELSGGQQQRVGLARAIVVRPKVLLMDEPLSNLDARLRVDLRAELRRIQKDLGITTIYVTHDQEEALAMSDTVCVMHQGVIQQAASPLDIYLMPANRFVATFVGANSFLALTRDTDQLRLTSGGALVSHKALGEQGETLVCAVRPEVLRVAPGEVQAAEDEVSIPAKLSNVSFIGREMEVLARTDSGEVVKSLARPDPAVIALDPGSAVSMCVRRDDLAFFEDSETGRRLA</sequence>
<dbReference type="InterPro" id="IPR050093">
    <property type="entry name" value="ABC_SmlMolc_Importer"/>
</dbReference>
<evidence type="ECO:0000313" key="6">
    <source>
        <dbReference type="Proteomes" id="UP000199382"/>
    </source>
</evidence>
<evidence type="ECO:0000313" key="5">
    <source>
        <dbReference type="EMBL" id="SDK87414.1"/>
    </source>
</evidence>
<dbReference type="GO" id="GO:0015697">
    <property type="term" value="P:quaternary ammonium group transport"/>
    <property type="evidence" value="ECO:0007669"/>
    <property type="project" value="UniProtKB-ARBA"/>
</dbReference>
<dbReference type="GO" id="GO:0005524">
    <property type="term" value="F:ATP binding"/>
    <property type="evidence" value="ECO:0007669"/>
    <property type="project" value="UniProtKB-KW"/>
</dbReference>
<keyword evidence="2" id="KW-0547">Nucleotide-binding</keyword>
<dbReference type="InterPro" id="IPR003439">
    <property type="entry name" value="ABC_transporter-like_ATP-bd"/>
</dbReference>
<keyword evidence="1" id="KW-0813">Transport</keyword>
<dbReference type="SMART" id="SM00382">
    <property type="entry name" value="AAA"/>
    <property type="match status" value="1"/>
</dbReference>
<dbReference type="OrthoDB" id="9802264at2"/>
<dbReference type="PANTHER" id="PTHR42781:SF4">
    <property type="entry name" value="SPERMIDINE_PUTRESCINE IMPORT ATP-BINDING PROTEIN POTA"/>
    <property type="match status" value="1"/>
</dbReference>
<feature type="domain" description="ABC transporter" evidence="4">
    <location>
        <begin position="4"/>
        <end position="234"/>
    </location>
</feature>
<dbReference type="Gene3D" id="3.40.50.300">
    <property type="entry name" value="P-loop containing nucleotide triphosphate hydrolases"/>
    <property type="match status" value="1"/>
</dbReference>
<dbReference type="InterPro" id="IPR027417">
    <property type="entry name" value="P-loop_NTPase"/>
</dbReference>
<dbReference type="PANTHER" id="PTHR42781">
    <property type="entry name" value="SPERMIDINE/PUTRESCINE IMPORT ATP-BINDING PROTEIN POTA"/>
    <property type="match status" value="1"/>
</dbReference>
<proteinExistence type="predicted"/>
<keyword evidence="3 5" id="KW-0067">ATP-binding</keyword>
<dbReference type="AlphaFoldDB" id="A0A1G9FG87"/>
<dbReference type="GO" id="GO:0022857">
    <property type="term" value="F:transmembrane transporter activity"/>
    <property type="evidence" value="ECO:0007669"/>
    <property type="project" value="InterPro"/>
</dbReference>
<protein>
    <submittedName>
        <fullName evidence="5">Iron(III) transport system ATP-binding protein</fullName>
    </submittedName>
</protein>
<dbReference type="InterPro" id="IPR013611">
    <property type="entry name" value="Transp-assoc_OB_typ2"/>
</dbReference>
<dbReference type="EMBL" id="FNEK01000057">
    <property type="protein sequence ID" value="SDK87414.1"/>
    <property type="molecule type" value="Genomic_DNA"/>
</dbReference>
<dbReference type="Pfam" id="PF08402">
    <property type="entry name" value="TOBE_2"/>
    <property type="match status" value="1"/>
</dbReference>
<gene>
    <name evidence="5" type="ORF">SAMN04488026_105718</name>
</gene>
<dbReference type="InterPro" id="IPR008995">
    <property type="entry name" value="Mo/tungstate-bd_C_term_dom"/>
</dbReference>
<dbReference type="Pfam" id="PF00005">
    <property type="entry name" value="ABC_tran"/>
    <property type="match status" value="1"/>
</dbReference>